<dbReference type="GO" id="GO:0003677">
    <property type="term" value="F:DNA binding"/>
    <property type="evidence" value="ECO:0007669"/>
    <property type="project" value="UniProtKB-KW"/>
</dbReference>
<sequence>MAIHSLDELAMPPSKHNTIDHASLTTTFTAPPAMAQRTTNGTDLPRPSTTASHQSYLGEQSLMSYSSPSASVAPSLNDSFAEIVNDEFMKVTGAASLPPEKRVEAYAEAFFKYVYHRMAIIDRSDLQTDRPSLLLSQALCLVGTLLRHPRGTSPLHSGEIYYVRAKTLLSVNHERDHLTILKSLCLLACWNVTPATMVSLDGSWHWIGLAIRLALQIGIHKDATCSQLPNAGVARRIAWYLFSQDKFQTAYFGRPMCMQPKDFDVRRLRLEDFETPDEQAEIFMEYTRLASILGGMLETQRPEYVSSMDKDLGILESLRNWVHELPPHIQLYDTRGRKVYRRDVYEIHIIYFVNIIMFHLCVPAVRSTATSIAALVASSCLARLYEEIEWRDDINYFLSVHHWYVMVACVPQAHYSASLYDPDNLCTEELNIFIKILEQMRTKWPAVETLLKKVERLRQSPLGQMDNGSGHMGTLQDGTASSGSVPMSTIAALFPFPSSVCPRMGLLEEDITQQGDFSLIAAQAFSDEDLDRFFAEIIQ</sequence>
<evidence type="ECO:0000256" key="4">
    <source>
        <dbReference type="ARBA" id="ARBA00023163"/>
    </source>
</evidence>
<dbReference type="CDD" id="cd12148">
    <property type="entry name" value="fungal_TF_MHR"/>
    <property type="match status" value="1"/>
</dbReference>
<evidence type="ECO:0000256" key="5">
    <source>
        <dbReference type="ARBA" id="ARBA00023242"/>
    </source>
</evidence>
<dbReference type="GO" id="GO:0006351">
    <property type="term" value="P:DNA-templated transcription"/>
    <property type="evidence" value="ECO:0007669"/>
    <property type="project" value="InterPro"/>
</dbReference>
<feature type="domain" description="Xylanolytic transcriptional activator regulatory" evidence="7">
    <location>
        <begin position="203"/>
        <end position="275"/>
    </location>
</feature>
<proteinExistence type="predicted"/>
<dbReference type="PANTHER" id="PTHR47171:SF5">
    <property type="entry name" value="ZN(II)2CYS6 TRANSCRIPTION FACTOR (EUROFUNG)"/>
    <property type="match status" value="1"/>
</dbReference>
<dbReference type="SMART" id="SM00906">
    <property type="entry name" value="Fungal_trans"/>
    <property type="match status" value="1"/>
</dbReference>
<dbReference type="VEuPathDB" id="FungiDB:PV07_00665"/>
<gene>
    <name evidence="8" type="ORF">PV07_00665</name>
</gene>
<evidence type="ECO:0000259" key="7">
    <source>
        <dbReference type="SMART" id="SM00906"/>
    </source>
</evidence>
<dbReference type="AlphaFoldDB" id="A0A0D2CRM0"/>
<evidence type="ECO:0000313" key="8">
    <source>
        <dbReference type="EMBL" id="KIW33848.1"/>
    </source>
</evidence>
<evidence type="ECO:0000256" key="6">
    <source>
        <dbReference type="SAM" id="MobiDB-lite"/>
    </source>
</evidence>
<protein>
    <recommendedName>
        <fullName evidence="7">Xylanolytic transcriptional activator regulatory domain-containing protein</fullName>
    </recommendedName>
</protein>
<evidence type="ECO:0000256" key="1">
    <source>
        <dbReference type="ARBA" id="ARBA00022833"/>
    </source>
</evidence>
<keyword evidence="5" id="KW-0539">Nucleus</keyword>
<keyword evidence="3" id="KW-0238">DNA-binding</keyword>
<dbReference type="OrthoDB" id="39175at2759"/>
<dbReference type="RefSeq" id="XP_016254064.1">
    <property type="nucleotide sequence ID" value="XM_016387136.1"/>
</dbReference>
<keyword evidence="4" id="KW-0804">Transcription</keyword>
<feature type="region of interest" description="Disordered" evidence="6">
    <location>
        <begin position="29"/>
        <end position="53"/>
    </location>
</feature>
<keyword evidence="9" id="KW-1185">Reference proteome</keyword>
<dbReference type="EMBL" id="KN847040">
    <property type="protein sequence ID" value="KIW33848.1"/>
    <property type="molecule type" value="Genomic_DNA"/>
</dbReference>
<keyword evidence="1" id="KW-0862">Zinc</keyword>
<dbReference type="Proteomes" id="UP000054466">
    <property type="component" value="Unassembled WGS sequence"/>
</dbReference>
<evidence type="ECO:0000313" key="9">
    <source>
        <dbReference type="Proteomes" id="UP000054466"/>
    </source>
</evidence>
<dbReference type="HOGENOM" id="CLU_007427_3_1_1"/>
<feature type="compositionally biased region" description="Polar residues" evidence="6">
    <location>
        <begin position="36"/>
        <end position="53"/>
    </location>
</feature>
<dbReference type="PANTHER" id="PTHR47171">
    <property type="entry name" value="FARA-RELATED"/>
    <property type="match status" value="1"/>
</dbReference>
<dbReference type="InterPro" id="IPR007219">
    <property type="entry name" value="XnlR_reg_dom"/>
</dbReference>
<evidence type="ECO:0000256" key="2">
    <source>
        <dbReference type="ARBA" id="ARBA00023015"/>
    </source>
</evidence>
<evidence type="ECO:0000256" key="3">
    <source>
        <dbReference type="ARBA" id="ARBA00023125"/>
    </source>
</evidence>
<dbReference type="Pfam" id="PF04082">
    <property type="entry name" value="Fungal_trans"/>
    <property type="match status" value="1"/>
</dbReference>
<organism evidence="8 9">
    <name type="scientific">Cladophialophora immunda</name>
    <dbReference type="NCBI Taxonomy" id="569365"/>
    <lineage>
        <taxon>Eukaryota</taxon>
        <taxon>Fungi</taxon>
        <taxon>Dikarya</taxon>
        <taxon>Ascomycota</taxon>
        <taxon>Pezizomycotina</taxon>
        <taxon>Eurotiomycetes</taxon>
        <taxon>Chaetothyriomycetidae</taxon>
        <taxon>Chaetothyriales</taxon>
        <taxon>Herpotrichiellaceae</taxon>
        <taxon>Cladophialophora</taxon>
    </lineage>
</organism>
<dbReference type="InterPro" id="IPR052073">
    <property type="entry name" value="Amide_Lactam_Regulators"/>
</dbReference>
<keyword evidence="2" id="KW-0805">Transcription regulation</keyword>
<accession>A0A0D2CRM0</accession>
<dbReference type="GeneID" id="27339859"/>
<name>A0A0D2CRM0_9EURO</name>
<dbReference type="GO" id="GO:0008270">
    <property type="term" value="F:zinc ion binding"/>
    <property type="evidence" value="ECO:0007669"/>
    <property type="project" value="InterPro"/>
</dbReference>
<reference evidence="8 9" key="1">
    <citation type="submission" date="2015-01" db="EMBL/GenBank/DDBJ databases">
        <title>The Genome Sequence of Cladophialophora immunda CBS83496.</title>
        <authorList>
            <consortium name="The Broad Institute Genomics Platform"/>
            <person name="Cuomo C."/>
            <person name="de Hoog S."/>
            <person name="Gorbushina A."/>
            <person name="Stielow B."/>
            <person name="Teixiera M."/>
            <person name="Abouelleil A."/>
            <person name="Chapman S.B."/>
            <person name="Priest M."/>
            <person name="Young S.K."/>
            <person name="Wortman J."/>
            <person name="Nusbaum C."/>
            <person name="Birren B."/>
        </authorList>
    </citation>
    <scope>NUCLEOTIDE SEQUENCE [LARGE SCALE GENOMIC DNA]</scope>
    <source>
        <strain evidence="8 9">CBS 83496</strain>
    </source>
</reference>
<feature type="region of interest" description="Disordered" evidence="6">
    <location>
        <begin position="463"/>
        <end position="482"/>
    </location>
</feature>